<keyword evidence="5" id="KW-0067">ATP-binding</keyword>
<keyword evidence="4" id="KW-0347">Helicase</keyword>
<feature type="domain" description="PLD phosphodiesterase" evidence="7">
    <location>
        <begin position="962"/>
        <end position="989"/>
    </location>
</feature>
<keyword evidence="2" id="KW-0547">Nucleotide-binding</keyword>
<comment type="similarity">
    <text evidence="1">Belongs to the DNA2/NAM7 helicase family.</text>
</comment>
<dbReference type="SUPFAM" id="SSF52540">
    <property type="entry name" value="P-loop containing nucleoside triphosphate hydrolases"/>
    <property type="match status" value="1"/>
</dbReference>
<evidence type="ECO:0000256" key="3">
    <source>
        <dbReference type="ARBA" id="ARBA00022801"/>
    </source>
</evidence>
<feature type="region of interest" description="Disordered" evidence="6">
    <location>
        <begin position="1050"/>
        <end position="1075"/>
    </location>
</feature>
<dbReference type="GO" id="GO:0016787">
    <property type="term" value="F:hydrolase activity"/>
    <property type="evidence" value="ECO:0007669"/>
    <property type="project" value="UniProtKB-KW"/>
</dbReference>
<dbReference type="InterPro" id="IPR041677">
    <property type="entry name" value="DNA2/NAM7_AAA_11"/>
</dbReference>
<dbReference type="InterPro" id="IPR025202">
    <property type="entry name" value="PLD-like_dom"/>
</dbReference>
<feature type="compositionally biased region" description="Polar residues" evidence="6">
    <location>
        <begin position="1050"/>
        <end position="1060"/>
    </location>
</feature>
<evidence type="ECO:0000256" key="6">
    <source>
        <dbReference type="SAM" id="MobiDB-lite"/>
    </source>
</evidence>
<evidence type="ECO:0000256" key="1">
    <source>
        <dbReference type="ARBA" id="ARBA00007913"/>
    </source>
</evidence>
<dbReference type="PANTHER" id="PTHR43788:SF8">
    <property type="entry name" value="DNA-BINDING PROTEIN SMUBP-2"/>
    <property type="match status" value="1"/>
</dbReference>
<dbReference type="SUPFAM" id="SSF56024">
    <property type="entry name" value="Phospholipase D/nuclease"/>
    <property type="match status" value="1"/>
</dbReference>
<dbReference type="GO" id="GO:0043139">
    <property type="term" value="F:5'-3' DNA helicase activity"/>
    <property type="evidence" value="ECO:0007669"/>
    <property type="project" value="TreeGrafter"/>
</dbReference>
<gene>
    <name evidence="8" type="ORF">HZU44_04885</name>
</gene>
<dbReference type="Pfam" id="PF13091">
    <property type="entry name" value="PLDc_2"/>
    <property type="match status" value="1"/>
</dbReference>
<dbReference type="InterPro" id="IPR047187">
    <property type="entry name" value="SF1_C_Upf1"/>
</dbReference>
<dbReference type="Gene3D" id="3.30.870.10">
    <property type="entry name" value="Endonuclease Chain A"/>
    <property type="match status" value="1"/>
</dbReference>
<dbReference type="GO" id="GO:0005524">
    <property type="term" value="F:ATP binding"/>
    <property type="evidence" value="ECO:0007669"/>
    <property type="project" value="UniProtKB-KW"/>
</dbReference>
<proteinExistence type="inferred from homology"/>
<keyword evidence="3" id="KW-0378">Hydrolase</keyword>
<evidence type="ECO:0000256" key="4">
    <source>
        <dbReference type="ARBA" id="ARBA00022806"/>
    </source>
</evidence>
<dbReference type="Pfam" id="PF13087">
    <property type="entry name" value="AAA_12"/>
    <property type="match status" value="1"/>
</dbReference>
<dbReference type="Pfam" id="PF13086">
    <property type="entry name" value="AAA_11"/>
    <property type="match status" value="2"/>
</dbReference>
<dbReference type="PROSITE" id="PS50035">
    <property type="entry name" value="PLD"/>
    <property type="match status" value="1"/>
</dbReference>
<feature type="compositionally biased region" description="Basic and acidic residues" evidence="6">
    <location>
        <begin position="506"/>
        <end position="521"/>
    </location>
</feature>
<evidence type="ECO:0000313" key="8">
    <source>
        <dbReference type="EMBL" id="QLJ99472.1"/>
    </source>
</evidence>
<evidence type="ECO:0000256" key="2">
    <source>
        <dbReference type="ARBA" id="ARBA00022741"/>
    </source>
</evidence>
<dbReference type="InterPro" id="IPR041679">
    <property type="entry name" value="DNA2/NAM7-like_C"/>
</dbReference>
<reference evidence="8" key="1">
    <citation type="submission" date="2020-08" db="EMBL/GenBank/DDBJ databases">
        <title>A bifunctional nitrone conjugated secondary metabolite targeting the ribosome.</title>
        <authorList>
            <person name="Limbrick E.M."/>
            <person name="Graf M."/>
            <person name="Derewacz D.K."/>
            <person name="Nguyen F."/>
            <person name="Spraggins J.M."/>
            <person name="Wieland M."/>
            <person name="Ynigez-Gutierrez A.E."/>
            <person name="Reisman B.J."/>
            <person name="Zinshteyn B."/>
            <person name="McCulloch K."/>
            <person name="Iverson T.M."/>
            <person name="Green R."/>
            <person name="Wilson D.N."/>
            <person name="Bachmann B.O."/>
        </authorList>
    </citation>
    <scope>NUCLEOTIDE SEQUENCE</scope>
    <source>
        <strain evidence="8">Africana</strain>
    </source>
</reference>
<evidence type="ECO:0000259" key="7">
    <source>
        <dbReference type="PROSITE" id="PS50035"/>
    </source>
</evidence>
<protein>
    <submittedName>
        <fullName evidence="8">Phospholipase</fullName>
    </submittedName>
</protein>
<dbReference type="PANTHER" id="PTHR43788">
    <property type="entry name" value="DNA2/NAM7 HELICASE FAMILY MEMBER"/>
    <property type="match status" value="1"/>
</dbReference>
<dbReference type="InterPro" id="IPR027417">
    <property type="entry name" value="P-loop_NTPase"/>
</dbReference>
<accession>A0A7D5Y6P7</accession>
<organism evidence="8">
    <name type="scientific">Micromonospora carbonacea</name>
    <dbReference type="NCBI Taxonomy" id="47853"/>
    <lineage>
        <taxon>Bacteria</taxon>
        <taxon>Bacillati</taxon>
        <taxon>Actinomycetota</taxon>
        <taxon>Actinomycetes</taxon>
        <taxon>Micromonosporales</taxon>
        <taxon>Micromonosporaceae</taxon>
        <taxon>Micromonospora</taxon>
    </lineage>
</organism>
<dbReference type="GO" id="GO:0006793">
    <property type="term" value="P:phosphorus metabolic process"/>
    <property type="evidence" value="ECO:0007669"/>
    <property type="project" value="UniProtKB-ARBA"/>
</dbReference>
<dbReference type="Gene3D" id="3.40.50.300">
    <property type="entry name" value="P-loop containing nucleotide triphosphate hydrolases"/>
    <property type="match status" value="3"/>
</dbReference>
<sequence>MGRAHPMAEAGWYSVDLRGSRTDVDQLDTLRVAGTAPPRGAEGGYRPLEVMQEGQQLRVRVADFVDLADATLWQQRQPPAYLLDRLREVLATVKPVGLAADLAAGRLAPAPQMLDRVAGFTPAQCEAYTSCLRPGVRLVWGPPGTGKTRVLSEAISSLIADGKRVLLVSATNIAVDNALAGVMRHRRHRPGDLIRVGPPHLREIATDPDVSLTHLVKTSLAEAEQRRLTLQNRLLALKQTVNDLRTTEKLVADFNPSEHQRARAAVNRDRDIPRLAQQLANAGDQMTARRRALAQADAAVQEARAAVAETSDSRTALDALDGIRREATLAQQEVDRVAVRLLAARAECDRTESDLASARDGGPWARARNWRQLNRLRGLLQEQRETVETLGAQVQHDKALLARFHRSAEPQVAALTAKVRFSREQIAARGSVLAEAQRIHHAAAAELSAAVNEHDAAQQRLLAAEAAPRATPEQQTLVERADRHQLPAQYERMQSLRRRAAAEAPTRSRLEKEHAKAHDDYDRLRRDAESTLIRQARVIATTLARLRTATVLLDGPYDVVLVDEVGAATIPETLLAVSRATTTAVLLGDFMQLGPVLPTPITKSKRPDVQRWLCDDIFGLCGITVAADATANPGCTVLDEQHRFGHDIMHVANAVAYDGLLRAAPNTRVRDADDPEIVLIDTDRLGDLGTVRATGPSKGWWPAGALISRALAQYHRSRGETLGVITPYNPQADATLEALRDWEETGAHPTEVGTAHRFQGREFDVVVLDLVEDNAKSRWIAQASSSRGGFAREGLRLFNVAVTRTKDRLYLIGSRQRIEQAPPDTVLACIAPLLGKTIRTVRAEQLITAPSVPEPDRPLLGEFSNDLADILAQHVRVAEIQDEKAFYRTFAEYLESARHSIWMWATWTANRTKSVAPALGAAVERGVKVVVFVRDARDHLQGTDNSQQNLKTLRAAGPTIVEMYKMHQKIVVIDERLVLLGSLNVLSQRQSREVMLVMEGAHFARKILEHENAAQFRQAPPTCEACGSTTIALHRTAKGWRWRCYARSLTPSDTRSSTCGWTAEPEGPINDARNQ</sequence>
<dbReference type="InterPro" id="IPR001736">
    <property type="entry name" value="PLipase_D/transphosphatidylase"/>
</dbReference>
<dbReference type="CDD" id="cd18808">
    <property type="entry name" value="SF1_C_Upf1"/>
    <property type="match status" value="1"/>
</dbReference>
<dbReference type="EMBL" id="CP058905">
    <property type="protein sequence ID" value="QLJ99472.1"/>
    <property type="molecule type" value="Genomic_DNA"/>
</dbReference>
<feature type="region of interest" description="Disordered" evidence="6">
    <location>
        <begin position="498"/>
        <end position="521"/>
    </location>
</feature>
<evidence type="ECO:0000256" key="5">
    <source>
        <dbReference type="ARBA" id="ARBA00022840"/>
    </source>
</evidence>
<name>A0A7D5Y6P7_9ACTN</name>
<dbReference type="AlphaFoldDB" id="A0A7D5Y6P7"/>
<dbReference type="InterPro" id="IPR050534">
    <property type="entry name" value="Coronavir_polyprotein_1ab"/>
</dbReference>